<sequence>MLRGDNPSLKPSPRPCKQRARARRPALPRPLHLLRSAGAPLASRSYLDPSNSVNSDVWEPRTTVSETLHPKLDGAPQEASAHEHLRASAGVRLCAKSEFTDEDPNTQIVFSEKNGAYSVLCGARRAATKATDVSEALLLGLDCLVIAGTGTGKTYPAVMPLLIDDTKQKKVIVLSPLNDLEVDQTARFRKMGLTATAVTGDVYDDELHKWGESFRKDYRQLARLSSFVPTTVPFLATSATLSPLMLYEVRTLLSFNSSQLFYINLGNDRANITPLVSHILGAANDLSALNFAIDEAAAGLPLERTLIFVNHRRLAYEACEHLRERLPPHLRDQVEFLYLLRSTRAKRMVMKNFRTGKIKILCVTEAAGMQLDVGDVVRVIQFRIPQSLSVLYQLYGRGGRSGLPTVVVLLAEVSALQRIGRGFAQLPNVENGEDDSDEFEDEQDEDLVGAKLDNQHLAFFTQPRRKYRKPVEDGLRSWIETTGCRREVANKYFENPSSPDPLVLCCGNCSSRLAAAPDYIPTVAETSVLAVLNTCTQQPKDQEPGLETGGQRQAEHLAACCAALSEWADRTWDDNYSYCIWGPEVLLPDKVCVKLATLGRIQTVEDFRNEIPEWGFADKWGVEVLALLGRIDQEWDVNFGEPEMATSFDS</sequence>
<dbReference type="GO" id="GO:0043138">
    <property type="term" value="F:3'-5' DNA helicase activity"/>
    <property type="evidence" value="ECO:0007669"/>
    <property type="project" value="UniProtKB-EC"/>
</dbReference>
<dbReference type="GO" id="GO:0000724">
    <property type="term" value="P:double-strand break repair via homologous recombination"/>
    <property type="evidence" value="ECO:0007669"/>
    <property type="project" value="TreeGrafter"/>
</dbReference>
<reference evidence="10 11" key="1">
    <citation type="journal article" date="2012" name="Proc. Natl. Acad. Sci. U.S.A.">
        <title>Comparative genomics of Ceriporiopsis subvermispora and Phanerochaete chrysosporium provide insight into selective ligninolysis.</title>
        <authorList>
            <person name="Fernandez-Fueyo E."/>
            <person name="Ruiz-Duenas F.J."/>
            <person name="Ferreira P."/>
            <person name="Floudas D."/>
            <person name="Hibbett D.S."/>
            <person name="Canessa P."/>
            <person name="Larrondo L.F."/>
            <person name="James T.Y."/>
            <person name="Seelenfreund D."/>
            <person name="Lobos S."/>
            <person name="Polanco R."/>
            <person name="Tello M."/>
            <person name="Honda Y."/>
            <person name="Watanabe T."/>
            <person name="Watanabe T."/>
            <person name="Ryu J.S."/>
            <person name="Kubicek C.P."/>
            <person name="Schmoll M."/>
            <person name="Gaskell J."/>
            <person name="Hammel K.E."/>
            <person name="St John F.J."/>
            <person name="Vanden Wymelenberg A."/>
            <person name="Sabat G."/>
            <person name="Splinter BonDurant S."/>
            <person name="Syed K."/>
            <person name="Yadav J.S."/>
            <person name="Doddapaneni H."/>
            <person name="Subramanian V."/>
            <person name="Lavin J.L."/>
            <person name="Oguiza J.A."/>
            <person name="Perez G."/>
            <person name="Pisabarro A.G."/>
            <person name="Ramirez L."/>
            <person name="Santoyo F."/>
            <person name="Master E."/>
            <person name="Coutinho P.M."/>
            <person name="Henrissat B."/>
            <person name="Lombard V."/>
            <person name="Magnuson J.K."/>
            <person name="Kuees U."/>
            <person name="Hori C."/>
            <person name="Igarashi K."/>
            <person name="Samejima M."/>
            <person name="Held B.W."/>
            <person name="Barry K.W."/>
            <person name="LaButti K.M."/>
            <person name="Lapidus A."/>
            <person name="Lindquist E.A."/>
            <person name="Lucas S.M."/>
            <person name="Riley R."/>
            <person name="Salamov A.A."/>
            <person name="Hoffmeister D."/>
            <person name="Schwenk D."/>
            <person name="Hadar Y."/>
            <person name="Yarden O."/>
            <person name="de Vries R.P."/>
            <person name="Wiebenga A."/>
            <person name="Stenlid J."/>
            <person name="Eastwood D."/>
            <person name="Grigoriev I.V."/>
            <person name="Berka R.M."/>
            <person name="Blanchette R.A."/>
            <person name="Kersten P."/>
            <person name="Martinez A.T."/>
            <person name="Vicuna R."/>
            <person name="Cullen D."/>
        </authorList>
    </citation>
    <scope>NUCLEOTIDE SEQUENCE [LARGE SCALE GENOMIC DNA]</scope>
    <source>
        <strain evidence="10 11">B</strain>
    </source>
</reference>
<dbReference type="GO" id="GO:0005694">
    <property type="term" value="C:chromosome"/>
    <property type="evidence" value="ECO:0007669"/>
    <property type="project" value="TreeGrafter"/>
</dbReference>
<dbReference type="EC" id="5.6.2.4" evidence="7"/>
<dbReference type="PANTHER" id="PTHR13710">
    <property type="entry name" value="DNA HELICASE RECQ FAMILY MEMBER"/>
    <property type="match status" value="1"/>
</dbReference>
<evidence type="ECO:0000256" key="1">
    <source>
        <dbReference type="ARBA" id="ARBA00005446"/>
    </source>
</evidence>
<evidence type="ECO:0000256" key="4">
    <source>
        <dbReference type="ARBA" id="ARBA00023125"/>
    </source>
</evidence>
<evidence type="ECO:0000256" key="5">
    <source>
        <dbReference type="ARBA" id="ARBA00023235"/>
    </source>
</evidence>
<dbReference type="SUPFAM" id="SSF52540">
    <property type="entry name" value="P-loop containing nucleoside triphosphate hydrolases"/>
    <property type="match status" value="1"/>
</dbReference>
<dbReference type="PANTHER" id="PTHR13710:SF105">
    <property type="entry name" value="ATP-DEPENDENT DNA HELICASE Q1"/>
    <property type="match status" value="1"/>
</dbReference>
<evidence type="ECO:0000259" key="9">
    <source>
        <dbReference type="PROSITE" id="PS51194"/>
    </source>
</evidence>
<evidence type="ECO:0000313" key="10">
    <source>
        <dbReference type="EMBL" id="EMD39694.1"/>
    </source>
</evidence>
<dbReference type="Pfam" id="PF00271">
    <property type="entry name" value="Helicase_C"/>
    <property type="match status" value="1"/>
</dbReference>
<organism evidence="10 11">
    <name type="scientific">Ceriporiopsis subvermispora (strain B)</name>
    <name type="common">White-rot fungus</name>
    <name type="synonym">Gelatoporia subvermispora</name>
    <dbReference type="NCBI Taxonomy" id="914234"/>
    <lineage>
        <taxon>Eukaryota</taxon>
        <taxon>Fungi</taxon>
        <taxon>Dikarya</taxon>
        <taxon>Basidiomycota</taxon>
        <taxon>Agaricomycotina</taxon>
        <taxon>Agaricomycetes</taxon>
        <taxon>Polyporales</taxon>
        <taxon>Gelatoporiaceae</taxon>
        <taxon>Gelatoporia</taxon>
    </lineage>
</organism>
<dbReference type="GO" id="GO:0003677">
    <property type="term" value="F:DNA binding"/>
    <property type="evidence" value="ECO:0007669"/>
    <property type="project" value="UniProtKB-KW"/>
</dbReference>
<dbReference type="EMBL" id="KB445793">
    <property type="protein sequence ID" value="EMD39694.1"/>
    <property type="molecule type" value="Genomic_DNA"/>
</dbReference>
<keyword evidence="5" id="KW-0413">Isomerase</keyword>
<keyword evidence="11" id="KW-1185">Reference proteome</keyword>
<evidence type="ECO:0000256" key="3">
    <source>
        <dbReference type="ARBA" id="ARBA00022840"/>
    </source>
</evidence>
<dbReference type="InterPro" id="IPR001650">
    <property type="entry name" value="Helicase_C-like"/>
</dbReference>
<evidence type="ECO:0000313" key="11">
    <source>
        <dbReference type="Proteomes" id="UP000016930"/>
    </source>
</evidence>
<gene>
    <name evidence="10" type="ORF">CERSUDRAFT_121909</name>
</gene>
<feature type="compositionally biased region" description="Basic residues" evidence="8">
    <location>
        <begin position="16"/>
        <end position="26"/>
    </location>
</feature>
<dbReference type="GO" id="GO:0009378">
    <property type="term" value="F:four-way junction helicase activity"/>
    <property type="evidence" value="ECO:0007669"/>
    <property type="project" value="TreeGrafter"/>
</dbReference>
<feature type="region of interest" description="Disordered" evidence="8">
    <location>
        <begin position="1"/>
        <end position="31"/>
    </location>
</feature>
<dbReference type="GO" id="GO:0005737">
    <property type="term" value="C:cytoplasm"/>
    <property type="evidence" value="ECO:0007669"/>
    <property type="project" value="TreeGrafter"/>
</dbReference>
<evidence type="ECO:0000256" key="7">
    <source>
        <dbReference type="ARBA" id="ARBA00034808"/>
    </source>
</evidence>
<dbReference type="InterPro" id="IPR027417">
    <property type="entry name" value="P-loop_NTPase"/>
</dbReference>
<dbReference type="OrthoDB" id="2499463at2759"/>
<dbReference type="HOGENOM" id="CLU_001103_19_4_1"/>
<keyword evidence="2" id="KW-0547">Nucleotide-binding</keyword>
<dbReference type="Pfam" id="PF00270">
    <property type="entry name" value="DEAD"/>
    <property type="match status" value="1"/>
</dbReference>
<evidence type="ECO:0000256" key="8">
    <source>
        <dbReference type="SAM" id="MobiDB-lite"/>
    </source>
</evidence>
<name>M2PSP1_CERS8</name>
<dbReference type="Proteomes" id="UP000016930">
    <property type="component" value="Unassembled WGS sequence"/>
</dbReference>
<dbReference type="AlphaFoldDB" id="M2PSP1"/>
<evidence type="ECO:0000256" key="6">
    <source>
        <dbReference type="ARBA" id="ARBA00034617"/>
    </source>
</evidence>
<dbReference type="STRING" id="914234.M2PSP1"/>
<keyword evidence="3" id="KW-0067">ATP-binding</keyword>
<proteinExistence type="inferred from homology"/>
<keyword evidence="4" id="KW-0238">DNA-binding</keyword>
<comment type="catalytic activity">
    <reaction evidence="6">
        <text>Couples ATP hydrolysis with the unwinding of duplex DNA by translocating in the 3'-5' direction.</text>
        <dbReference type="EC" id="5.6.2.4"/>
    </reaction>
</comment>
<dbReference type="SMART" id="SM00490">
    <property type="entry name" value="HELICc"/>
    <property type="match status" value="1"/>
</dbReference>
<accession>M2PSP1</accession>
<dbReference type="InterPro" id="IPR011545">
    <property type="entry name" value="DEAD/DEAH_box_helicase_dom"/>
</dbReference>
<feature type="domain" description="Helicase C-terminal" evidence="9">
    <location>
        <begin position="292"/>
        <end position="447"/>
    </location>
</feature>
<comment type="similarity">
    <text evidence="1">Belongs to the helicase family. RecQ subfamily.</text>
</comment>
<evidence type="ECO:0000256" key="2">
    <source>
        <dbReference type="ARBA" id="ARBA00022741"/>
    </source>
</evidence>
<dbReference type="Gene3D" id="3.40.50.300">
    <property type="entry name" value="P-loop containing nucleotide triphosphate hydrolases"/>
    <property type="match status" value="3"/>
</dbReference>
<protein>
    <recommendedName>
        <fullName evidence="7">DNA 3'-5' helicase</fullName>
        <ecNumber evidence="7">5.6.2.4</ecNumber>
    </recommendedName>
</protein>
<dbReference type="GO" id="GO:0005524">
    <property type="term" value="F:ATP binding"/>
    <property type="evidence" value="ECO:0007669"/>
    <property type="project" value="UniProtKB-KW"/>
</dbReference>
<dbReference type="PROSITE" id="PS51194">
    <property type="entry name" value="HELICASE_CTER"/>
    <property type="match status" value="1"/>
</dbReference>